<dbReference type="InterPro" id="IPR006680">
    <property type="entry name" value="Amidohydro-rel"/>
</dbReference>
<evidence type="ECO:0000256" key="8">
    <source>
        <dbReference type="ARBA" id="ARBA00022801"/>
    </source>
</evidence>
<dbReference type="InterPro" id="IPR011059">
    <property type="entry name" value="Metal-dep_hydrolase_composite"/>
</dbReference>
<evidence type="ECO:0000256" key="5">
    <source>
        <dbReference type="ARBA" id="ARBA00011881"/>
    </source>
</evidence>
<dbReference type="GO" id="GO:0006145">
    <property type="term" value="P:purine nucleobase catabolic process"/>
    <property type="evidence" value="ECO:0007669"/>
    <property type="project" value="TreeGrafter"/>
</dbReference>
<keyword evidence="12" id="KW-1185">Reference proteome</keyword>
<keyword evidence="8" id="KW-0378">Hydrolase</keyword>
<evidence type="ECO:0000256" key="2">
    <source>
        <dbReference type="ARBA" id="ARBA00004968"/>
    </source>
</evidence>
<comment type="cofactor">
    <cofactor evidence="1">
        <name>Zn(2+)</name>
        <dbReference type="ChEBI" id="CHEBI:29105"/>
    </cofactor>
</comment>
<evidence type="ECO:0000256" key="4">
    <source>
        <dbReference type="ARBA" id="ARBA00010368"/>
    </source>
</evidence>
<feature type="domain" description="Amidohydrolase-related" evidence="10">
    <location>
        <begin position="53"/>
        <end position="439"/>
    </location>
</feature>
<dbReference type="Gene3D" id="2.30.40.10">
    <property type="entry name" value="Urease, subunit C, domain 1"/>
    <property type="match status" value="1"/>
</dbReference>
<evidence type="ECO:0000256" key="1">
    <source>
        <dbReference type="ARBA" id="ARBA00001947"/>
    </source>
</evidence>
<dbReference type="Proteomes" id="UP000184389">
    <property type="component" value="Unassembled WGS sequence"/>
</dbReference>
<evidence type="ECO:0000259" key="10">
    <source>
        <dbReference type="Pfam" id="PF01979"/>
    </source>
</evidence>
<dbReference type="NCBIfam" id="TIGR00857">
    <property type="entry name" value="pyrC_multi"/>
    <property type="match status" value="1"/>
</dbReference>
<evidence type="ECO:0000256" key="3">
    <source>
        <dbReference type="ARBA" id="ARBA00008829"/>
    </source>
</evidence>
<reference evidence="11 12" key="1">
    <citation type="submission" date="2016-11" db="EMBL/GenBank/DDBJ databases">
        <authorList>
            <person name="Jaros S."/>
            <person name="Januszkiewicz K."/>
            <person name="Wedrychowicz H."/>
        </authorList>
    </citation>
    <scope>NUCLEOTIDE SEQUENCE [LARGE SCALE GENOMIC DNA]</scope>
    <source>
        <strain evidence="11 12">DSM 13106</strain>
    </source>
</reference>
<dbReference type="GO" id="GO:0050897">
    <property type="term" value="F:cobalt ion binding"/>
    <property type="evidence" value="ECO:0007669"/>
    <property type="project" value="InterPro"/>
</dbReference>
<dbReference type="GO" id="GO:0000256">
    <property type="term" value="P:allantoin catabolic process"/>
    <property type="evidence" value="ECO:0007669"/>
    <property type="project" value="InterPro"/>
</dbReference>
<dbReference type="EC" id="3.5.2.5" evidence="6"/>
<gene>
    <name evidence="11" type="ORF">SAMN02745180_02425</name>
</gene>
<proteinExistence type="inferred from homology"/>
<dbReference type="EMBL" id="FQXR01000015">
    <property type="protein sequence ID" value="SHI15176.1"/>
    <property type="molecule type" value="Genomic_DNA"/>
</dbReference>
<dbReference type="SUPFAM" id="SSF51556">
    <property type="entry name" value="Metallo-dependent hydrolases"/>
    <property type="match status" value="1"/>
</dbReference>
<evidence type="ECO:0000256" key="6">
    <source>
        <dbReference type="ARBA" id="ARBA00012863"/>
    </source>
</evidence>
<dbReference type="STRING" id="1123281.SAMN02745180_02425"/>
<dbReference type="InterPro" id="IPR050138">
    <property type="entry name" value="DHOase/Allantoinase_Hydrolase"/>
</dbReference>
<dbReference type="AlphaFoldDB" id="A0A1M5YST8"/>
<comment type="similarity">
    <text evidence="3">Belongs to the metallo-dependent hydrolases superfamily. Hydantoinase/dihydropyrimidinase family.</text>
</comment>
<evidence type="ECO:0000256" key="9">
    <source>
        <dbReference type="ARBA" id="ARBA00022833"/>
    </source>
</evidence>
<comment type="pathway">
    <text evidence="2">Nitrogen metabolism; (S)-allantoin degradation; allantoate from (S)-allantoin: step 1/1.</text>
</comment>
<dbReference type="Pfam" id="PF01979">
    <property type="entry name" value="Amidohydro_1"/>
    <property type="match status" value="1"/>
</dbReference>
<dbReference type="RefSeq" id="WP_072745055.1">
    <property type="nucleotide sequence ID" value="NZ_FQXR01000015.1"/>
</dbReference>
<accession>A0A1M5YST8</accession>
<sequence>MYDVIVKNARIPQGHDTVLTNILVKDGKIAGFVESIEGLEGREIIDAKGNLTIPGCIDSHTHFMDPGFTHRENFLTGTSGAAAGGVTTIIDMPCCSVPSVRSVAQLENKIEKIKDKAIVDFALWGGVTGEDVREGWLHNVQEQADYGVTGFKVYMTPSVPTYPRVTDPEMYECFKAVAKTGLPVGVHAENFAMCDFYVNRFQEEGRMDGPAWAEARMILAEKVAIQLAISFAEDTGVRLHIVHMSTGIGADLVKEAKMRGLDVTAETCPHYLTLNYEETMSKYVQLAKIAPPIRTTEDNERLWKGIQEGSVDFIATDHAPYSLETEKLKEGFNIWTAFPGIPGVETMAPIIISEGYNKGRISLSRLVEILSTNAAKHYGLYPKKGIMNIGSDADFTIVDIDKEWTIEKDKMYCLNKYTPFDGFKLKGKIYKTIVRGKVVYEDGEGIVGEEGYGQFVKRQSIQKLDHIIKF</sequence>
<evidence type="ECO:0000256" key="7">
    <source>
        <dbReference type="ARBA" id="ARBA00022723"/>
    </source>
</evidence>
<dbReference type="OrthoDB" id="9765462at2"/>
<evidence type="ECO:0000313" key="11">
    <source>
        <dbReference type="EMBL" id="SHI15176.1"/>
    </source>
</evidence>
<dbReference type="PANTHER" id="PTHR43668:SF2">
    <property type="entry name" value="ALLANTOINASE"/>
    <property type="match status" value="1"/>
</dbReference>
<comment type="similarity">
    <text evidence="4">Belongs to the metallo-dependent hydrolases superfamily. Allantoinase family.</text>
</comment>
<dbReference type="FunFam" id="3.20.20.140:FF:000174">
    <property type="entry name" value="Dihydropyrimidinase-related protein 2"/>
    <property type="match status" value="1"/>
</dbReference>
<dbReference type="PANTHER" id="PTHR43668">
    <property type="entry name" value="ALLANTOINASE"/>
    <property type="match status" value="1"/>
</dbReference>
<protein>
    <recommendedName>
        <fullName evidence="6">allantoinase</fullName>
        <ecNumber evidence="6">3.5.2.5</ecNumber>
    </recommendedName>
</protein>
<dbReference type="InterPro" id="IPR032466">
    <property type="entry name" value="Metal_Hydrolase"/>
</dbReference>
<organism evidence="11 12">
    <name type="scientific">Sporanaerobacter acetigenes DSM 13106</name>
    <dbReference type="NCBI Taxonomy" id="1123281"/>
    <lineage>
        <taxon>Bacteria</taxon>
        <taxon>Bacillati</taxon>
        <taxon>Bacillota</taxon>
        <taxon>Tissierellia</taxon>
        <taxon>Tissierellales</taxon>
        <taxon>Sporanaerobacteraceae</taxon>
        <taxon>Sporanaerobacter</taxon>
    </lineage>
</organism>
<dbReference type="NCBIfam" id="TIGR03178">
    <property type="entry name" value="allantoinase"/>
    <property type="match status" value="1"/>
</dbReference>
<dbReference type="Gene3D" id="3.20.20.140">
    <property type="entry name" value="Metal-dependent hydrolases"/>
    <property type="match status" value="1"/>
</dbReference>
<comment type="subunit">
    <text evidence="5">Homotetramer.</text>
</comment>
<evidence type="ECO:0000313" key="12">
    <source>
        <dbReference type="Proteomes" id="UP000184389"/>
    </source>
</evidence>
<dbReference type="SUPFAM" id="SSF51338">
    <property type="entry name" value="Composite domain of metallo-dependent hydrolases"/>
    <property type="match status" value="1"/>
</dbReference>
<name>A0A1M5YST8_9FIRM</name>
<dbReference type="GO" id="GO:0004038">
    <property type="term" value="F:allantoinase activity"/>
    <property type="evidence" value="ECO:0007669"/>
    <property type="project" value="UniProtKB-EC"/>
</dbReference>
<keyword evidence="9" id="KW-0862">Zinc</keyword>
<dbReference type="InterPro" id="IPR017593">
    <property type="entry name" value="Allantoinase"/>
</dbReference>
<dbReference type="GO" id="GO:0005737">
    <property type="term" value="C:cytoplasm"/>
    <property type="evidence" value="ECO:0007669"/>
    <property type="project" value="TreeGrafter"/>
</dbReference>
<keyword evidence="7" id="KW-0479">Metal-binding</keyword>
<dbReference type="GO" id="GO:0008270">
    <property type="term" value="F:zinc ion binding"/>
    <property type="evidence" value="ECO:0007669"/>
    <property type="project" value="InterPro"/>
</dbReference>